<dbReference type="Proteomes" id="UP000198461">
    <property type="component" value="Unassembled WGS sequence"/>
</dbReference>
<organism evidence="1 2">
    <name type="scientific">Sulfurivirga caldicuralii</name>
    <dbReference type="NCBI Taxonomy" id="364032"/>
    <lineage>
        <taxon>Bacteria</taxon>
        <taxon>Pseudomonadati</taxon>
        <taxon>Pseudomonadota</taxon>
        <taxon>Gammaproteobacteria</taxon>
        <taxon>Thiotrichales</taxon>
        <taxon>Piscirickettsiaceae</taxon>
        <taxon>Sulfurivirga</taxon>
    </lineage>
</organism>
<dbReference type="STRING" id="364032.SAMN05443662_1042"/>
<dbReference type="RefSeq" id="WP_074201311.1">
    <property type="nucleotide sequence ID" value="NZ_FSRE01000002.1"/>
</dbReference>
<accession>A0A1N6FE34</accession>
<sequence>MPCFIACLIWALGQGQLTRAEAWSLMERRWVHASQHAPGLRRRREARLLLAVVRDDRDTAERLRWLLNKLDQTGLDTG</sequence>
<proteinExistence type="predicted"/>
<gene>
    <name evidence="1" type="ORF">SAMN05443662_1042</name>
</gene>
<dbReference type="AlphaFoldDB" id="A0A1N6FE34"/>
<evidence type="ECO:0000313" key="2">
    <source>
        <dbReference type="Proteomes" id="UP000198461"/>
    </source>
</evidence>
<evidence type="ECO:0000313" key="1">
    <source>
        <dbReference type="EMBL" id="SIN93515.1"/>
    </source>
</evidence>
<protein>
    <submittedName>
        <fullName evidence="1">Uncharacterized protein</fullName>
    </submittedName>
</protein>
<reference evidence="1 2" key="1">
    <citation type="submission" date="2016-11" db="EMBL/GenBank/DDBJ databases">
        <authorList>
            <person name="Jaros S."/>
            <person name="Januszkiewicz K."/>
            <person name="Wedrychowicz H."/>
        </authorList>
    </citation>
    <scope>NUCLEOTIDE SEQUENCE [LARGE SCALE GENOMIC DNA]</scope>
    <source>
        <strain evidence="1 2">DSM 17737</strain>
    </source>
</reference>
<dbReference type="EMBL" id="FSRE01000002">
    <property type="protein sequence ID" value="SIN93515.1"/>
    <property type="molecule type" value="Genomic_DNA"/>
</dbReference>
<keyword evidence="2" id="KW-1185">Reference proteome</keyword>
<name>A0A1N6FE34_9GAMM</name>